<protein>
    <submittedName>
        <fullName evidence="1">Uncharacterized protein</fullName>
    </submittedName>
</protein>
<evidence type="ECO:0000313" key="1">
    <source>
        <dbReference type="EMBL" id="HIX03714.1"/>
    </source>
</evidence>
<evidence type="ECO:0000313" key="2">
    <source>
        <dbReference type="Proteomes" id="UP000824202"/>
    </source>
</evidence>
<dbReference type="EMBL" id="DXFT01000122">
    <property type="protein sequence ID" value="HIX03714.1"/>
    <property type="molecule type" value="Genomic_DNA"/>
</dbReference>
<reference evidence="1" key="1">
    <citation type="journal article" date="2021" name="PeerJ">
        <title>Extensive microbial diversity within the chicken gut microbiome revealed by metagenomics and culture.</title>
        <authorList>
            <person name="Gilroy R."/>
            <person name="Ravi A."/>
            <person name="Getino M."/>
            <person name="Pursley I."/>
            <person name="Horton D.L."/>
            <person name="Alikhan N.F."/>
            <person name="Baker D."/>
            <person name="Gharbi K."/>
            <person name="Hall N."/>
            <person name="Watson M."/>
            <person name="Adriaenssens E.M."/>
            <person name="Foster-Nyarko E."/>
            <person name="Jarju S."/>
            <person name="Secka A."/>
            <person name="Antonio M."/>
            <person name="Oren A."/>
            <person name="Chaudhuri R.R."/>
            <person name="La Ragione R."/>
            <person name="Hildebrand F."/>
            <person name="Pallen M.J."/>
        </authorList>
    </citation>
    <scope>NUCLEOTIDE SEQUENCE</scope>
    <source>
        <strain evidence="1">23274</strain>
    </source>
</reference>
<sequence>SKSSEKADTTFYMQNGDKYFRSKIDKNTSKTLKQQMQRLAFGEKGRIAKALQRVLAVSIPKPGKGLSPSNVFMRINDGLVTVNEDLEVTVNYPELQLGNRDDRDTPEGMTVTANSEEHSLTFAHGAEEFGAYAEATDKLYAALYNPVLQRSELYELCTRAETEPVTVTVPSRWEMGDVHVYVFAVSEDGRSSSYSEYLTVS</sequence>
<name>A0A9D2ABM0_9BACT</name>
<organism evidence="1 2">
    <name type="scientific">Candidatus Odoribacter faecigallinarum</name>
    <dbReference type="NCBI Taxonomy" id="2838706"/>
    <lineage>
        <taxon>Bacteria</taxon>
        <taxon>Pseudomonadati</taxon>
        <taxon>Bacteroidota</taxon>
        <taxon>Bacteroidia</taxon>
        <taxon>Bacteroidales</taxon>
        <taxon>Odoribacteraceae</taxon>
        <taxon>Odoribacter</taxon>
    </lineage>
</organism>
<comment type="caution">
    <text evidence="1">The sequence shown here is derived from an EMBL/GenBank/DDBJ whole genome shotgun (WGS) entry which is preliminary data.</text>
</comment>
<gene>
    <name evidence="1" type="ORF">H9863_06315</name>
</gene>
<accession>A0A9D2ABM0</accession>
<feature type="non-terminal residue" evidence="1">
    <location>
        <position position="1"/>
    </location>
</feature>
<dbReference type="Proteomes" id="UP000824202">
    <property type="component" value="Unassembled WGS sequence"/>
</dbReference>
<reference evidence="1" key="2">
    <citation type="submission" date="2021-04" db="EMBL/GenBank/DDBJ databases">
        <authorList>
            <person name="Gilroy R."/>
        </authorList>
    </citation>
    <scope>NUCLEOTIDE SEQUENCE</scope>
    <source>
        <strain evidence="1">23274</strain>
    </source>
</reference>
<proteinExistence type="predicted"/>
<dbReference type="AlphaFoldDB" id="A0A9D2ABM0"/>